<protein>
    <submittedName>
        <fullName evidence="1">Uncharacterized protein</fullName>
    </submittedName>
</protein>
<organism evidence="1 2">
    <name type="scientific">Mycena rosella</name>
    <name type="common">Pink bonnet</name>
    <name type="synonym">Agaricus rosellus</name>
    <dbReference type="NCBI Taxonomy" id="1033263"/>
    <lineage>
        <taxon>Eukaryota</taxon>
        <taxon>Fungi</taxon>
        <taxon>Dikarya</taxon>
        <taxon>Basidiomycota</taxon>
        <taxon>Agaricomycotina</taxon>
        <taxon>Agaricomycetes</taxon>
        <taxon>Agaricomycetidae</taxon>
        <taxon>Agaricales</taxon>
        <taxon>Marasmiineae</taxon>
        <taxon>Mycenaceae</taxon>
        <taxon>Mycena</taxon>
    </lineage>
</organism>
<dbReference type="EMBL" id="JARKIE010000819">
    <property type="protein sequence ID" value="KAJ7616244.1"/>
    <property type="molecule type" value="Genomic_DNA"/>
</dbReference>
<sequence length="793" mass="88681">MPEQGVLLLLEREAKWEKEQVPKDVSRDDDEAFYGHFVTHSECCAHFNGTRQTFTLHISSPSDPNFVPLPRPAPPKKAPKKDKEFSPFYCKWCHSTSPDEHDVAATSDELNQASLHLISLPPFLQQLLQVFSLHPCIVQIPQCTAVISFIIIIFVNQLAITGRLSAKARGKELVIAICNSTAGNNFIFRIAFGLEAHCFWILTQWYSEITSAPTSRRGESSHAYALPDRYVQGPENPKQCISIQAAFIRPNWTLIFVDHNIMIQFHLIFGPPWGARAMYLFTTKSLQPHSLLSIPGILKFSPNPNTQTVFNGRGAQEATDLLILALIHPQMSTVYVCRDDITWACFRQAFIDYDKSRTDLVLPRSRLPHVSGPSPICMNTSGHKKFLSKVSGYKHGVVIFTEDQLNLAHSFLSYAVIQLNGHAELPSNTSCTPSVKTRLHTDLRQTSVKILNLAITFPGISRLPPASQQLAIVGADVREEVNKTPLGLYSFRILVNCAYSAKYIAKGQLPTGPRPVLSFGQSNRKQPLTAEIARTGAPKKKRIQIDKQENVPDLTQGIRTRSGRKLLPYFPTSAQIHVRRLYLDGILIGRTPEKNWWCSAGRYGGPYISLDGILIGHTPKEKLVVLRGPGSEHVSNTAQIQLKPAPCAHRSLFHLKFGHGDQATVPVTVKSSPQGLTGRYGTFLRNIKVRMVSGFKLARRREIVSLPPENTRSTATADPAAMCAVYGRIGTALYGTTYGAGRNRTSSHHRVIRDGSRVKARNPFDFVRQAKVWWVQKVWYLRHKLHVVYAFSV</sequence>
<name>A0AAD7BC52_MYCRO</name>
<accession>A0AAD7BC52</accession>
<keyword evidence="2" id="KW-1185">Reference proteome</keyword>
<reference evidence="1" key="1">
    <citation type="submission" date="2023-03" db="EMBL/GenBank/DDBJ databases">
        <title>Massive genome expansion in bonnet fungi (Mycena s.s.) driven by repeated elements and novel gene families across ecological guilds.</title>
        <authorList>
            <consortium name="Lawrence Berkeley National Laboratory"/>
            <person name="Harder C.B."/>
            <person name="Miyauchi S."/>
            <person name="Viragh M."/>
            <person name="Kuo A."/>
            <person name="Thoen E."/>
            <person name="Andreopoulos B."/>
            <person name="Lu D."/>
            <person name="Skrede I."/>
            <person name="Drula E."/>
            <person name="Henrissat B."/>
            <person name="Morin E."/>
            <person name="Kohler A."/>
            <person name="Barry K."/>
            <person name="LaButti K."/>
            <person name="Morin E."/>
            <person name="Salamov A."/>
            <person name="Lipzen A."/>
            <person name="Mereny Z."/>
            <person name="Hegedus B."/>
            <person name="Baldrian P."/>
            <person name="Stursova M."/>
            <person name="Weitz H."/>
            <person name="Taylor A."/>
            <person name="Grigoriev I.V."/>
            <person name="Nagy L.G."/>
            <person name="Martin F."/>
            <person name="Kauserud H."/>
        </authorList>
    </citation>
    <scope>NUCLEOTIDE SEQUENCE</scope>
    <source>
        <strain evidence="1">CBHHK067</strain>
    </source>
</reference>
<proteinExistence type="predicted"/>
<comment type="caution">
    <text evidence="1">The sequence shown here is derived from an EMBL/GenBank/DDBJ whole genome shotgun (WGS) entry which is preliminary data.</text>
</comment>
<dbReference type="AlphaFoldDB" id="A0AAD7BC52"/>
<dbReference type="Proteomes" id="UP001221757">
    <property type="component" value="Unassembled WGS sequence"/>
</dbReference>
<evidence type="ECO:0000313" key="1">
    <source>
        <dbReference type="EMBL" id="KAJ7616244.1"/>
    </source>
</evidence>
<evidence type="ECO:0000313" key="2">
    <source>
        <dbReference type="Proteomes" id="UP001221757"/>
    </source>
</evidence>
<gene>
    <name evidence="1" type="ORF">B0H17DRAFT_1188861</name>
</gene>